<dbReference type="InterPro" id="IPR043429">
    <property type="entry name" value="ArtM/GltK/GlnP/TcyL/YhdX-like"/>
</dbReference>
<dbReference type="PROSITE" id="PS50928">
    <property type="entry name" value="ABC_TM1"/>
    <property type="match status" value="1"/>
</dbReference>
<dbReference type="GO" id="GO:0006865">
    <property type="term" value="P:amino acid transport"/>
    <property type="evidence" value="ECO:0007669"/>
    <property type="project" value="TreeGrafter"/>
</dbReference>
<dbReference type="NCBIfam" id="TIGR01726">
    <property type="entry name" value="HEQRo_perm_3TM"/>
    <property type="match status" value="1"/>
</dbReference>
<keyword evidence="7 9" id="KW-1133">Transmembrane helix</keyword>
<feature type="transmembrane region" description="Helical" evidence="9">
    <location>
        <begin position="244"/>
        <end position="263"/>
    </location>
</feature>
<evidence type="ECO:0000256" key="8">
    <source>
        <dbReference type="ARBA" id="ARBA00023136"/>
    </source>
</evidence>
<protein>
    <submittedName>
        <fullName evidence="11">ABC transporter permease</fullName>
    </submittedName>
</protein>
<keyword evidence="6 9" id="KW-0812">Transmembrane</keyword>
<evidence type="ECO:0000313" key="12">
    <source>
        <dbReference type="Proteomes" id="UP000766595"/>
    </source>
</evidence>
<dbReference type="EMBL" id="JAHHZF010000006">
    <property type="protein sequence ID" value="MBT9290526.1"/>
    <property type="molecule type" value="Genomic_DNA"/>
</dbReference>
<evidence type="ECO:0000256" key="5">
    <source>
        <dbReference type="ARBA" id="ARBA00022519"/>
    </source>
</evidence>
<keyword evidence="5" id="KW-0997">Cell inner membrane</keyword>
<comment type="similarity">
    <text evidence="2">Belongs to the binding-protein-dependent transport system permease family. HisMQ subfamily.</text>
</comment>
<dbReference type="Gene3D" id="1.10.3720.10">
    <property type="entry name" value="MetI-like"/>
    <property type="match status" value="1"/>
</dbReference>
<dbReference type="CDD" id="cd06261">
    <property type="entry name" value="TM_PBP2"/>
    <property type="match status" value="1"/>
</dbReference>
<dbReference type="RefSeq" id="WP_390866749.1">
    <property type="nucleotide sequence ID" value="NZ_JAHHZF010000006.1"/>
</dbReference>
<comment type="subcellular location">
    <subcellularLocation>
        <location evidence="1">Cell inner membrane</location>
        <topology evidence="1">Multi-pass membrane protein</topology>
    </subcellularLocation>
    <subcellularLocation>
        <location evidence="9">Cell membrane</location>
        <topology evidence="9">Multi-pass membrane protein</topology>
    </subcellularLocation>
</comment>
<dbReference type="GO" id="GO:0043190">
    <property type="term" value="C:ATP-binding cassette (ABC) transporter complex"/>
    <property type="evidence" value="ECO:0007669"/>
    <property type="project" value="InterPro"/>
</dbReference>
<sequence length="278" mass="30424">MTTAPHPEAPPTASGFFGEARTGDLVALALAAVIASLVLSDWPVAIGTWFGNDIFVRYWPRLAEGLGVTLQLVAISIVLGGLLSLPLALARFKNRGFASTLAYGYVYFFRGTPLLAQTFLVYYGAGEFSDALRGIGLWGFFKEAYWCVLLTFSLNTAAYQAEILAGAIRSVSRGQWEAAHALGLSKPVAFVKIILPQAFVTALRPYGNEVILMIEGSAVASVVTVFDLMGATRLAANRTFDEQVYLWAAVVYLLLVETIRRVWDLLERGLTRHLRRRA</sequence>
<dbReference type="InterPro" id="IPR000515">
    <property type="entry name" value="MetI-like"/>
</dbReference>
<evidence type="ECO:0000256" key="7">
    <source>
        <dbReference type="ARBA" id="ARBA00022989"/>
    </source>
</evidence>
<dbReference type="PANTHER" id="PTHR30614">
    <property type="entry name" value="MEMBRANE COMPONENT OF AMINO ACID ABC TRANSPORTER"/>
    <property type="match status" value="1"/>
</dbReference>
<reference evidence="11 12" key="1">
    <citation type="submission" date="2021-06" db="EMBL/GenBank/DDBJ databases">
        <authorList>
            <person name="Grouzdev D.S."/>
            <person name="Koziaeva V."/>
        </authorList>
    </citation>
    <scope>NUCLEOTIDE SEQUENCE [LARGE SCALE GENOMIC DNA]</scope>
    <source>
        <strain evidence="11 12">22</strain>
    </source>
</reference>
<keyword evidence="8 9" id="KW-0472">Membrane</keyword>
<feature type="transmembrane region" description="Helical" evidence="9">
    <location>
        <begin position="143"/>
        <end position="165"/>
    </location>
</feature>
<dbReference type="PANTHER" id="PTHR30614:SF10">
    <property type="entry name" value="ARGININE ABC TRANSPORTER PERMEASE PROTEIN ARTM"/>
    <property type="match status" value="1"/>
</dbReference>
<feature type="domain" description="ABC transmembrane type-1" evidence="10">
    <location>
        <begin position="66"/>
        <end position="263"/>
    </location>
</feature>
<keyword evidence="12" id="KW-1185">Reference proteome</keyword>
<dbReference type="GO" id="GO:0022857">
    <property type="term" value="F:transmembrane transporter activity"/>
    <property type="evidence" value="ECO:0007669"/>
    <property type="project" value="InterPro"/>
</dbReference>
<keyword evidence="4" id="KW-1003">Cell membrane</keyword>
<evidence type="ECO:0000256" key="2">
    <source>
        <dbReference type="ARBA" id="ARBA00010072"/>
    </source>
</evidence>
<evidence type="ECO:0000259" key="10">
    <source>
        <dbReference type="PROSITE" id="PS50928"/>
    </source>
</evidence>
<evidence type="ECO:0000256" key="9">
    <source>
        <dbReference type="RuleBase" id="RU363032"/>
    </source>
</evidence>
<evidence type="ECO:0000313" key="11">
    <source>
        <dbReference type="EMBL" id="MBT9290526.1"/>
    </source>
</evidence>
<evidence type="ECO:0000256" key="4">
    <source>
        <dbReference type="ARBA" id="ARBA00022475"/>
    </source>
</evidence>
<keyword evidence="3 9" id="KW-0813">Transport</keyword>
<organism evidence="11 12">
    <name type="scientific">Prosthecodimorpha staleyi</name>
    <dbReference type="NCBI Taxonomy" id="2840188"/>
    <lineage>
        <taxon>Bacteria</taxon>
        <taxon>Pseudomonadati</taxon>
        <taxon>Pseudomonadota</taxon>
        <taxon>Alphaproteobacteria</taxon>
        <taxon>Hyphomicrobiales</taxon>
        <taxon>Ancalomicrobiaceae</taxon>
        <taxon>Prosthecodimorpha</taxon>
    </lineage>
</organism>
<dbReference type="Pfam" id="PF00528">
    <property type="entry name" value="BPD_transp_1"/>
    <property type="match status" value="1"/>
</dbReference>
<feature type="transmembrane region" description="Helical" evidence="9">
    <location>
        <begin position="70"/>
        <end position="90"/>
    </location>
</feature>
<accession>A0A947GDP6</accession>
<name>A0A947GDP6_9HYPH</name>
<evidence type="ECO:0000256" key="1">
    <source>
        <dbReference type="ARBA" id="ARBA00004429"/>
    </source>
</evidence>
<gene>
    <name evidence="11" type="ORF">KL771_13735</name>
</gene>
<feature type="transmembrane region" description="Helical" evidence="9">
    <location>
        <begin position="210"/>
        <end position="232"/>
    </location>
</feature>
<dbReference type="AlphaFoldDB" id="A0A947GDP6"/>
<dbReference type="SUPFAM" id="SSF161098">
    <property type="entry name" value="MetI-like"/>
    <property type="match status" value="1"/>
</dbReference>
<proteinExistence type="inferred from homology"/>
<evidence type="ECO:0000256" key="6">
    <source>
        <dbReference type="ARBA" id="ARBA00022692"/>
    </source>
</evidence>
<feature type="transmembrane region" description="Helical" evidence="9">
    <location>
        <begin position="25"/>
        <end position="50"/>
    </location>
</feature>
<dbReference type="Proteomes" id="UP000766595">
    <property type="component" value="Unassembled WGS sequence"/>
</dbReference>
<dbReference type="InterPro" id="IPR010065">
    <property type="entry name" value="AA_ABC_transptr_permease_3TM"/>
</dbReference>
<evidence type="ECO:0000256" key="3">
    <source>
        <dbReference type="ARBA" id="ARBA00022448"/>
    </source>
</evidence>
<feature type="transmembrane region" description="Helical" evidence="9">
    <location>
        <begin position="102"/>
        <end position="123"/>
    </location>
</feature>
<dbReference type="InterPro" id="IPR035906">
    <property type="entry name" value="MetI-like_sf"/>
</dbReference>
<comment type="caution">
    <text evidence="11">The sequence shown here is derived from an EMBL/GenBank/DDBJ whole genome shotgun (WGS) entry which is preliminary data.</text>
</comment>